<dbReference type="EMBL" id="AFNW01000409">
    <property type="protein sequence ID" value="EKJ68616.1"/>
    <property type="molecule type" value="Genomic_DNA"/>
</dbReference>
<dbReference type="OrthoDB" id="2993351at2759"/>
<dbReference type="GeneID" id="20369821"/>
<dbReference type="HOGENOM" id="CLU_874501_0_0_1"/>
<organism evidence="1 2">
    <name type="scientific">Fusarium pseudograminearum (strain CS3096)</name>
    <name type="common">Wheat and barley crown-rot fungus</name>
    <dbReference type="NCBI Taxonomy" id="1028729"/>
    <lineage>
        <taxon>Eukaryota</taxon>
        <taxon>Fungi</taxon>
        <taxon>Dikarya</taxon>
        <taxon>Ascomycota</taxon>
        <taxon>Pezizomycotina</taxon>
        <taxon>Sordariomycetes</taxon>
        <taxon>Hypocreomycetidae</taxon>
        <taxon>Hypocreales</taxon>
        <taxon>Nectriaceae</taxon>
        <taxon>Fusarium</taxon>
    </lineage>
</organism>
<proteinExistence type="predicted"/>
<keyword evidence="2" id="KW-1185">Reference proteome</keyword>
<dbReference type="Proteomes" id="UP000007978">
    <property type="component" value="Chromosome 4"/>
</dbReference>
<gene>
    <name evidence="1" type="ORF">FPSE_11204</name>
</gene>
<sequence>MTPQKVYSLDELRTIRLKKGDTEIMRIFLSPGMAFQAPHYNCHWTPHILTTKQKKSHDLDMMQANIYNAFADYIPTHGIPVQPIYGTKSILWFPEVFRNAALSQCAYPFPRFEGNDTNPSEILPFLGKEGVDNSELNTRLLQAGMYLTEIENFGIDVKSLAATLGDALAMIIFKCGLLYRGKLAFIVLSSESPGCFTIGLSVYVAQLFDKQRPGDARLERKDMTRMAEAAEAQLPSPRVSPLLWNIFKTAFITRGKKYHSLVRDMTPEEMMAFFEGAYNS</sequence>
<protein>
    <submittedName>
        <fullName evidence="1">Uncharacterized protein</fullName>
    </submittedName>
</protein>
<accession>K3UB64</accession>
<dbReference type="RefSeq" id="XP_009262596.1">
    <property type="nucleotide sequence ID" value="XM_009264321.1"/>
</dbReference>
<dbReference type="AlphaFoldDB" id="K3UB64"/>
<evidence type="ECO:0000313" key="1">
    <source>
        <dbReference type="EMBL" id="EKJ68616.1"/>
    </source>
</evidence>
<dbReference type="KEGG" id="fpu:FPSE_11204"/>
<name>K3UB64_FUSPC</name>
<comment type="caution">
    <text evidence="1">The sequence shown here is derived from an EMBL/GenBank/DDBJ whole genome shotgun (WGS) entry which is preliminary data.</text>
</comment>
<reference evidence="1 2" key="1">
    <citation type="journal article" date="2012" name="PLoS Pathog.">
        <title>Comparative pathogenomics reveals horizontally acquired novel virulence genes in fungi infecting cereal hosts.</title>
        <authorList>
            <person name="Gardiner D.M."/>
            <person name="McDonald M.C."/>
            <person name="Covarelli L."/>
            <person name="Solomon P.S."/>
            <person name="Rusu A.G."/>
            <person name="Marshall M."/>
            <person name="Kazan K."/>
            <person name="Chakraborty S."/>
            <person name="McDonald B.A."/>
            <person name="Manners J.M."/>
        </authorList>
    </citation>
    <scope>NUCLEOTIDE SEQUENCE [LARGE SCALE GENOMIC DNA]</scope>
    <source>
        <strain evidence="1 2">CS3096</strain>
    </source>
</reference>
<evidence type="ECO:0000313" key="2">
    <source>
        <dbReference type="Proteomes" id="UP000007978"/>
    </source>
</evidence>